<dbReference type="Proteomes" id="UP000601435">
    <property type="component" value="Unassembled WGS sequence"/>
</dbReference>
<evidence type="ECO:0000256" key="1">
    <source>
        <dbReference type="SAM" id="MobiDB-lite"/>
    </source>
</evidence>
<accession>A0A812SGR2</accession>
<protein>
    <submittedName>
        <fullName evidence="2">Uncharacterized protein</fullName>
    </submittedName>
</protein>
<dbReference type="EMBL" id="CAJNJA010021711">
    <property type="protein sequence ID" value="CAE7480808.1"/>
    <property type="molecule type" value="Genomic_DNA"/>
</dbReference>
<evidence type="ECO:0000313" key="3">
    <source>
        <dbReference type="Proteomes" id="UP000601435"/>
    </source>
</evidence>
<reference evidence="2" key="1">
    <citation type="submission" date="2021-02" db="EMBL/GenBank/DDBJ databases">
        <authorList>
            <person name="Dougan E. K."/>
            <person name="Rhodes N."/>
            <person name="Thang M."/>
            <person name="Chan C."/>
        </authorList>
    </citation>
    <scope>NUCLEOTIDE SEQUENCE</scope>
</reference>
<feature type="region of interest" description="Disordered" evidence="1">
    <location>
        <begin position="235"/>
        <end position="282"/>
    </location>
</feature>
<comment type="caution">
    <text evidence="2">The sequence shown here is derived from an EMBL/GenBank/DDBJ whole genome shotgun (WGS) entry which is preliminary data.</text>
</comment>
<keyword evidence="3" id="KW-1185">Reference proteome</keyword>
<organism evidence="2 3">
    <name type="scientific">Symbiodinium necroappetens</name>
    <dbReference type="NCBI Taxonomy" id="1628268"/>
    <lineage>
        <taxon>Eukaryota</taxon>
        <taxon>Sar</taxon>
        <taxon>Alveolata</taxon>
        <taxon>Dinophyceae</taxon>
        <taxon>Suessiales</taxon>
        <taxon>Symbiodiniaceae</taxon>
        <taxon>Symbiodinium</taxon>
    </lineage>
</organism>
<feature type="non-terminal residue" evidence="2">
    <location>
        <position position="1"/>
    </location>
</feature>
<proteinExistence type="predicted"/>
<feature type="compositionally biased region" description="Polar residues" evidence="1">
    <location>
        <begin position="270"/>
        <end position="282"/>
    </location>
</feature>
<gene>
    <name evidence="2" type="ORF">SNEC2469_LOCUS13603</name>
</gene>
<dbReference type="OrthoDB" id="423717at2759"/>
<dbReference type="AlphaFoldDB" id="A0A812SGR2"/>
<name>A0A812SGR2_9DINO</name>
<sequence length="701" mass="77317">MTTQALQPLDRDDSSTESAGMIEVLARHFFGLETDDSVGVDAAQEVEMSKLIQWAGQVLGTSLEHGVVHLTGAVAAAVAAGVPGNPYECEAVLRDVVPAVNEAMAQLREFKVAQAKTQEVRNSVCKQGETMILKLKQKLEEGEISEDDLHQRCKSVTVWQSKKDSDLDVSMGDLEAKVCECVEATSTLILDAWHKLARPGLQPIPEQQDQEEQDEVMMDVDDDEACMLREMEEALEADCQSKDSSSGLPAAPAEQARRDESESAALAQARDSTQTTKTDGSMLAASNQTTQTHGSMLAGSNQTTQTHDSMQLEMHAAAVAEAESLQGGAQTAEAAEAPKRQGAIYRAIEEGLIDEILRRPESFQIQEATLKRKENETYEEHILRIAHNVYMKFNRKACPPEVIDAAKKARSAGGKIENLFLDYLRCSGNWLSSTLVMQTKRVKDKELKMEEAYIMFKDLKQKHGSLMAKSIRDEKRAMQEALDKDPKADPDTLPWVLAHPDLPGSEAAGLNIMAWEAEEYKKLRKAGKGGFANQVKNKTKLVNDKIEDLDAVQDVLQAKPPHMSEPLRKGYMEELQLHREAMLTSLQNLKADELEDSPEKQQACLEALAEVLKAYQDAASMIKKKADLSFCGAAAMLRNGHKELEAAGANLGLLGDKLRRAGCGGKYPSNMERDMLRAATRCMGSDTWLSSFRFIAFIRFT</sequence>
<evidence type="ECO:0000313" key="2">
    <source>
        <dbReference type="EMBL" id="CAE7480808.1"/>
    </source>
</evidence>